<evidence type="ECO:0000313" key="2">
    <source>
        <dbReference type="Proteomes" id="UP000220629"/>
    </source>
</evidence>
<reference evidence="2" key="1">
    <citation type="submission" date="2017-09" db="EMBL/GenBank/DDBJ databases">
        <title>FDA dAtabase for Regulatory Grade micrObial Sequences (FDA-ARGOS): Supporting development and validation of Infectious Disease Dx tests.</title>
        <authorList>
            <person name="Minogue T."/>
            <person name="Wolcott M."/>
            <person name="Wasieloski L."/>
            <person name="Aguilar W."/>
            <person name="Moore D."/>
            <person name="Tallon L."/>
            <person name="Sadzewicz L."/>
            <person name="Ott S."/>
            <person name="Zhao X."/>
            <person name="Nagaraj S."/>
            <person name="Vavikolanu K."/>
            <person name="Aluvathingal J."/>
            <person name="Nadendla S."/>
            <person name="Sichtig H."/>
        </authorList>
    </citation>
    <scope>NUCLEOTIDE SEQUENCE [LARGE SCALE GENOMIC DNA]</scope>
    <source>
        <strain evidence="2">FDAARGOS_390</strain>
    </source>
</reference>
<proteinExistence type="predicted"/>
<dbReference type="EMBL" id="PDDY01000001">
    <property type="protein sequence ID" value="PEH42071.1"/>
    <property type="molecule type" value="Genomic_DNA"/>
</dbReference>
<dbReference type="Proteomes" id="UP000220629">
    <property type="component" value="Unassembled WGS sequence"/>
</dbReference>
<gene>
    <name evidence="1" type="ORF">CRM94_07920</name>
</gene>
<sequence length="78" mass="8091">MLSPHELATLMLIHGAPDGIDPDRAEIDTLLEHRLVSVEPHEDGVARPALTATGRSVLAAAGRIPSAAPAIRDLAPGV</sequence>
<comment type="caution">
    <text evidence="1">The sequence shown here is derived from an EMBL/GenBank/DDBJ whole genome shotgun (WGS) entry which is preliminary data.</text>
</comment>
<evidence type="ECO:0008006" key="3">
    <source>
        <dbReference type="Google" id="ProtNLM"/>
    </source>
</evidence>
<evidence type="ECO:0000313" key="1">
    <source>
        <dbReference type="EMBL" id="PEH42071.1"/>
    </source>
</evidence>
<protein>
    <recommendedName>
        <fullName evidence="3">Preprotein translocase subunit SecA</fullName>
    </recommendedName>
</protein>
<name>A0A2A7SET5_BURGA</name>
<accession>A0A2A7SET5</accession>
<dbReference type="RefSeq" id="WP_047838585.1">
    <property type="nucleotide sequence ID" value="NZ_CADEPO010000024.1"/>
</dbReference>
<dbReference type="AlphaFoldDB" id="A0A2A7SET5"/>
<organism evidence="1 2">
    <name type="scientific">Burkholderia gladioli</name>
    <name type="common">Pseudomonas marginata</name>
    <name type="synonym">Phytomonas marginata</name>
    <dbReference type="NCBI Taxonomy" id="28095"/>
    <lineage>
        <taxon>Bacteria</taxon>
        <taxon>Pseudomonadati</taxon>
        <taxon>Pseudomonadota</taxon>
        <taxon>Betaproteobacteria</taxon>
        <taxon>Burkholderiales</taxon>
        <taxon>Burkholderiaceae</taxon>
        <taxon>Burkholderia</taxon>
    </lineage>
</organism>